<dbReference type="CDD" id="cd08427">
    <property type="entry name" value="PBP2_LTTR_like_2"/>
    <property type="match status" value="1"/>
</dbReference>
<dbReference type="EMBL" id="CP000628">
    <property type="protein sequence ID" value="ACM28206.1"/>
    <property type="molecule type" value="Genomic_DNA"/>
</dbReference>
<dbReference type="GO" id="GO:0003700">
    <property type="term" value="F:DNA-binding transcription factor activity"/>
    <property type="evidence" value="ECO:0007669"/>
    <property type="project" value="InterPro"/>
</dbReference>
<accession>B9JD77</accession>
<evidence type="ECO:0000256" key="7">
    <source>
        <dbReference type="ARBA" id="ARBA00083243"/>
    </source>
</evidence>
<dbReference type="PROSITE" id="PS50931">
    <property type="entry name" value="HTH_LYSR"/>
    <property type="match status" value="1"/>
</dbReference>
<comment type="similarity">
    <text evidence="1">Belongs to the LysR transcriptional regulatory family.</text>
</comment>
<dbReference type="PRINTS" id="PR00039">
    <property type="entry name" value="HTHLYSR"/>
</dbReference>
<evidence type="ECO:0000313" key="9">
    <source>
        <dbReference type="EMBL" id="ACM28206.1"/>
    </source>
</evidence>
<dbReference type="Pfam" id="PF00126">
    <property type="entry name" value="HTH_1"/>
    <property type="match status" value="1"/>
</dbReference>
<dbReference type="Pfam" id="PF03466">
    <property type="entry name" value="LysR_substrate"/>
    <property type="match status" value="1"/>
</dbReference>
<evidence type="ECO:0000256" key="4">
    <source>
        <dbReference type="ARBA" id="ARBA00023163"/>
    </source>
</evidence>
<dbReference type="PANTHER" id="PTHR30346">
    <property type="entry name" value="TRANSCRIPTIONAL DUAL REGULATOR HCAR-RELATED"/>
    <property type="match status" value="1"/>
</dbReference>
<evidence type="ECO:0000256" key="3">
    <source>
        <dbReference type="ARBA" id="ARBA00023125"/>
    </source>
</evidence>
<evidence type="ECO:0000256" key="6">
    <source>
        <dbReference type="ARBA" id="ARBA00067332"/>
    </source>
</evidence>
<evidence type="ECO:0000256" key="5">
    <source>
        <dbReference type="ARBA" id="ARBA00054626"/>
    </source>
</evidence>
<dbReference type="InterPro" id="IPR036390">
    <property type="entry name" value="WH_DNA-bd_sf"/>
</dbReference>
<feature type="domain" description="HTH lysR-type" evidence="8">
    <location>
        <begin position="1"/>
        <end position="57"/>
    </location>
</feature>
<evidence type="ECO:0000259" key="8">
    <source>
        <dbReference type="PROSITE" id="PS50931"/>
    </source>
</evidence>
<comment type="function">
    <text evidence="5">Transcriptional regulator of the ttuABCDE tartrate utilization operon.</text>
</comment>
<proteinExistence type="inferred from homology"/>
<gene>
    <name evidence="9" type="ordered locus">Arad_4506</name>
</gene>
<dbReference type="Gene3D" id="1.10.10.10">
    <property type="entry name" value="Winged helix-like DNA-binding domain superfamily/Winged helix DNA-binding domain"/>
    <property type="match status" value="1"/>
</dbReference>
<dbReference type="RefSeq" id="WP_012652774.1">
    <property type="nucleotide sequence ID" value="NC_011985.1"/>
</dbReference>
<dbReference type="STRING" id="311403.Arad_4506"/>
<dbReference type="SUPFAM" id="SSF46785">
    <property type="entry name" value="Winged helix' DNA-binding domain"/>
    <property type="match status" value="1"/>
</dbReference>
<reference evidence="9 10" key="1">
    <citation type="journal article" date="2009" name="J. Bacteriol.">
        <title>Genome sequences of three Agrobacterium biovars help elucidate the evolution of multichromosome genomes in bacteria.</title>
        <authorList>
            <person name="Slater S.C."/>
            <person name="Goldman B.S."/>
            <person name="Goodner B."/>
            <person name="Setubal J.C."/>
            <person name="Farrand S.K."/>
            <person name="Nester E.W."/>
            <person name="Burr T.J."/>
            <person name="Banta L."/>
            <person name="Dickerman A.W."/>
            <person name="Paulsen I."/>
            <person name="Otten L."/>
            <person name="Suen G."/>
            <person name="Welch R."/>
            <person name="Almeida N.F."/>
            <person name="Arnold F."/>
            <person name="Burton O.T."/>
            <person name="Du Z."/>
            <person name="Ewing A."/>
            <person name="Godsy E."/>
            <person name="Heisel S."/>
            <person name="Houmiel K.L."/>
            <person name="Jhaveri J."/>
            <person name="Lu J."/>
            <person name="Miller N.M."/>
            <person name="Norton S."/>
            <person name="Chen Q."/>
            <person name="Phoolcharoen W."/>
            <person name="Ohlin V."/>
            <person name="Ondrusek D."/>
            <person name="Pride N."/>
            <person name="Stricklin S.L."/>
            <person name="Sun J."/>
            <person name="Wheeler C."/>
            <person name="Wilson L."/>
            <person name="Zhu H."/>
            <person name="Wood D.W."/>
        </authorList>
    </citation>
    <scope>NUCLEOTIDE SEQUENCE [LARGE SCALE GENOMIC DNA]</scope>
    <source>
        <strain evidence="10">K84 / ATCC BAA-868</strain>
    </source>
</reference>
<evidence type="ECO:0000256" key="2">
    <source>
        <dbReference type="ARBA" id="ARBA00023015"/>
    </source>
</evidence>
<dbReference type="FunFam" id="1.10.10.10:FF:000001">
    <property type="entry name" value="LysR family transcriptional regulator"/>
    <property type="match status" value="1"/>
</dbReference>
<dbReference type="AlphaFoldDB" id="B9JD77"/>
<dbReference type="eggNOG" id="COG0583">
    <property type="taxonomic scope" value="Bacteria"/>
</dbReference>
<organism evidence="9 10">
    <name type="scientific">Rhizobium rhizogenes (strain K84 / ATCC BAA-868)</name>
    <name type="common">Agrobacterium radiobacter</name>
    <dbReference type="NCBI Taxonomy" id="311403"/>
    <lineage>
        <taxon>Bacteria</taxon>
        <taxon>Pseudomonadati</taxon>
        <taxon>Pseudomonadota</taxon>
        <taxon>Alphaproteobacteria</taxon>
        <taxon>Hyphomicrobiales</taxon>
        <taxon>Rhizobiaceae</taxon>
        <taxon>Rhizobium/Agrobacterium group</taxon>
        <taxon>Rhizobium</taxon>
    </lineage>
</organism>
<dbReference type="InterPro" id="IPR005119">
    <property type="entry name" value="LysR_subst-bd"/>
</dbReference>
<evidence type="ECO:0000313" key="10">
    <source>
        <dbReference type="Proteomes" id="UP000001600"/>
    </source>
</evidence>
<name>B9JD77_RHIR8</name>
<dbReference type="SUPFAM" id="SSF53850">
    <property type="entry name" value="Periplasmic binding protein-like II"/>
    <property type="match status" value="1"/>
</dbReference>
<keyword evidence="4" id="KW-0804">Transcription</keyword>
<dbReference type="InterPro" id="IPR000847">
    <property type="entry name" value="LysR_HTH_N"/>
</dbReference>
<protein>
    <recommendedName>
        <fullName evidence="6">HTH-type transcriptional regulator TtuA</fullName>
    </recommendedName>
    <alternativeName>
        <fullName evidence="7">Tartrate utilization transcriptional regulator</fullName>
    </alternativeName>
</protein>
<evidence type="ECO:0000256" key="1">
    <source>
        <dbReference type="ARBA" id="ARBA00009437"/>
    </source>
</evidence>
<keyword evidence="3" id="KW-0238">DNA-binding</keyword>
<dbReference type="Proteomes" id="UP000001600">
    <property type="component" value="Chromosome 1"/>
</dbReference>
<dbReference type="KEGG" id="ara:Arad_4506"/>
<dbReference type="GO" id="GO:0032993">
    <property type="term" value="C:protein-DNA complex"/>
    <property type="evidence" value="ECO:0007669"/>
    <property type="project" value="TreeGrafter"/>
</dbReference>
<dbReference type="PANTHER" id="PTHR30346:SF28">
    <property type="entry name" value="HTH-TYPE TRANSCRIPTIONAL REGULATOR CYNR"/>
    <property type="match status" value="1"/>
</dbReference>
<dbReference type="GO" id="GO:0003677">
    <property type="term" value="F:DNA binding"/>
    <property type="evidence" value="ECO:0007669"/>
    <property type="project" value="UniProtKB-KW"/>
</dbReference>
<dbReference type="InterPro" id="IPR036388">
    <property type="entry name" value="WH-like_DNA-bd_sf"/>
</dbReference>
<keyword evidence="2" id="KW-0805">Transcription regulation</keyword>
<sequence length="285" mass="30982">MISELKTLVAIAHFGTFAAAGDRIGLTQAAVSGQMKRLEEKLGVQLFERTGRSATLNAAGLRTLERAKDIIAKFEAIADPADEDSGGRLSIGAIASVQSTVLARALVPFRDRFPKHHIHIVPGISLHLLDLLDAGELDLAVIIKPSFGIPKDFVWQPLLREPYVLAVPSWIEGDDWLALLQEQSFIRYERSSFGGRQVDRFLRSLSVTVRESVEIDDISAMAALVGQGLGVALLPMTEGNLPLPPSVRVVSLADRTFYREIGILKPQADQPVTAHLADYLTAAVS</sequence>
<dbReference type="HOGENOM" id="CLU_039613_6_5_5"/>
<dbReference type="Gene3D" id="3.40.190.10">
    <property type="entry name" value="Periplasmic binding protein-like II"/>
    <property type="match status" value="2"/>
</dbReference>